<dbReference type="InterPro" id="IPR031259">
    <property type="entry name" value="ILBP"/>
</dbReference>
<dbReference type="InterPro" id="IPR012674">
    <property type="entry name" value="Calycin"/>
</dbReference>
<name>A0A3P6T4J2_DIBLA</name>
<accession>A0A3P6T4J2</accession>
<proteinExistence type="inferred from homology"/>
<dbReference type="CDD" id="cd00742">
    <property type="entry name" value="FABP"/>
    <property type="match status" value="1"/>
</dbReference>
<evidence type="ECO:0008006" key="4">
    <source>
        <dbReference type="Google" id="ProtNLM"/>
    </source>
</evidence>
<dbReference type="GO" id="GO:0008289">
    <property type="term" value="F:lipid binding"/>
    <property type="evidence" value="ECO:0007669"/>
    <property type="project" value="UniProtKB-KW"/>
</dbReference>
<dbReference type="AlphaFoldDB" id="A0A3P6T4J2"/>
<dbReference type="Proteomes" id="UP000281553">
    <property type="component" value="Unassembled WGS sequence"/>
</dbReference>
<evidence type="ECO:0000256" key="1">
    <source>
        <dbReference type="ARBA" id="ARBA00008390"/>
    </source>
</evidence>
<gene>
    <name evidence="2" type="ORF">DILT_LOCUS3065</name>
</gene>
<keyword evidence="3" id="KW-1185">Reference proteome</keyword>
<dbReference type="InterPro" id="IPR000463">
    <property type="entry name" value="Fatty_acid-bd"/>
</dbReference>
<evidence type="ECO:0000313" key="3">
    <source>
        <dbReference type="Proteomes" id="UP000281553"/>
    </source>
</evidence>
<comment type="similarity">
    <text evidence="1">Belongs to the calycin superfamily. Fatty-acid binding protein (FABP) family.</text>
</comment>
<dbReference type="EMBL" id="UYRU01043067">
    <property type="protein sequence ID" value="VDK79997.1"/>
    <property type="molecule type" value="Genomic_DNA"/>
</dbReference>
<dbReference type="SUPFAM" id="SSF50814">
    <property type="entry name" value="Lipocalins"/>
    <property type="match status" value="1"/>
</dbReference>
<protein>
    <recommendedName>
        <fullName evidence="4">Lipocalin/cytosolic fatty-acid binding domain-containing protein</fullName>
    </recommendedName>
</protein>
<evidence type="ECO:0000313" key="2">
    <source>
        <dbReference type="EMBL" id="VDK79997.1"/>
    </source>
</evidence>
<reference evidence="2 3" key="1">
    <citation type="submission" date="2018-11" db="EMBL/GenBank/DDBJ databases">
        <authorList>
            <consortium name="Pathogen Informatics"/>
        </authorList>
    </citation>
    <scope>NUCLEOTIDE SEQUENCE [LARGE SCALE GENOMIC DNA]</scope>
</reference>
<dbReference type="PRINTS" id="PR00178">
    <property type="entry name" value="FATTYACIDBP"/>
</dbReference>
<dbReference type="PANTHER" id="PTHR11955">
    <property type="entry name" value="FATTY ACID BINDING PROTEIN"/>
    <property type="match status" value="1"/>
</dbReference>
<sequence>MEAFIGSWELKDSEDLTPIIQKMGVTIPKDRLQTMSRSILAFARDGDFYEVNVTVGGRIKTARFRLNEEFEHDTIDGRHIKMMVKLEGNTLTIQQNGERNMCYEMCAKDANLTMAIKADEISCIRHYVKA</sequence>
<dbReference type="Gene3D" id="2.40.128.20">
    <property type="match status" value="1"/>
</dbReference>
<organism evidence="2 3">
    <name type="scientific">Dibothriocephalus latus</name>
    <name type="common">Fish tapeworm</name>
    <name type="synonym">Diphyllobothrium latum</name>
    <dbReference type="NCBI Taxonomy" id="60516"/>
    <lineage>
        <taxon>Eukaryota</taxon>
        <taxon>Metazoa</taxon>
        <taxon>Spiralia</taxon>
        <taxon>Lophotrochozoa</taxon>
        <taxon>Platyhelminthes</taxon>
        <taxon>Cestoda</taxon>
        <taxon>Eucestoda</taxon>
        <taxon>Diphyllobothriidea</taxon>
        <taxon>Diphyllobothriidae</taxon>
        <taxon>Dibothriocephalus</taxon>
    </lineage>
</organism>
<dbReference type="OrthoDB" id="354351at2759"/>